<evidence type="ECO:0000259" key="1">
    <source>
        <dbReference type="Pfam" id="PF12986"/>
    </source>
</evidence>
<dbReference type="EMBL" id="FOTY01000014">
    <property type="protein sequence ID" value="SFM08971.1"/>
    <property type="molecule type" value="Genomic_DNA"/>
</dbReference>
<proteinExistence type="predicted"/>
<gene>
    <name evidence="2" type="ORF">SAMN04488054_11480</name>
</gene>
<accession>A0A1I4N0B9</accession>
<dbReference type="RefSeq" id="WP_090927210.1">
    <property type="nucleotide sequence ID" value="NZ_FOTY01000014.1"/>
</dbReference>
<evidence type="ECO:0000313" key="3">
    <source>
        <dbReference type="Proteomes" id="UP000199668"/>
    </source>
</evidence>
<dbReference type="STRING" id="266892.SAMN04488054_11480"/>
<dbReference type="Pfam" id="PF12986">
    <property type="entry name" value="DUF3870"/>
    <property type="match status" value="1"/>
</dbReference>
<dbReference type="Proteomes" id="UP000199668">
    <property type="component" value="Unassembled WGS sequence"/>
</dbReference>
<protein>
    <recommendedName>
        <fullName evidence="1">DUF3870 domain-containing protein</fullName>
    </recommendedName>
</protein>
<dbReference type="InterPro" id="IPR024617">
    <property type="entry name" value="DUF3870"/>
</dbReference>
<organism evidence="2 3">
    <name type="scientific">Salibacterium qingdaonense</name>
    <dbReference type="NCBI Taxonomy" id="266892"/>
    <lineage>
        <taxon>Bacteria</taxon>
        <taxon>Bacillati</taxon>
        <taxon>Bacillota</taxon>
        <taxon>Bacilli</taxon>
        <taxon>Bacillales</taxon>
        <taxon>Bacillaceae</taxon>
    </lineage>
</organism>
<feature type="domain" description="DUF3870" evidence="1">
    <location>
        <begin position="8"/>
        <end position="100"/>
    </location>
</feature>
<evidence type="ECO:0000313" key="2">
    <source>
        <dbReference type="EMBL" id="SFM08971.1"/>
    </source>
</evidence>
<dbReference type="AlphaFoldDB" id="A0A1I4N0B9"/>
<sequence>MYDEKTVYVVGEAKSPGNNPIMKQYDTFFVGFVIDRTDGTIVDADCTSVLGLTKKFVQSLFTGHKIWDSDAVTNSVTNRYLGSSQKAIITAFKHARIKYEQALESE</sequence>
<dbReference type="OrthoDB" id="88363at2"/>
<keyword evidence="3" id="KW-1185">Reference proteome</keyword>
<reference evidence="2 3" key="1">
    <citation type="submission" date="2016-10" db="EMBL/GenBank/DDBJ databases">
        <authorList>
            <person name="de Groot N.N."/>
        </authorList>
    </citation>
    <scope>NUCLEOTIDE SEQUENCE [LARGE SCALE GENOMIC DNA]</scope>
    <source>
        <strain evidence="2 3">CGMCC 1.6134</strain>
    </source>
</reference>
<name>A0A1I4N0B9_9BACI</name>